<dbReference type="Pfam" id="PF11233">
    <property type="entry name" value="DUF3035"/>
    <property type="match status" value="1"/>
</dbReference>
<evidence type="ECO:0000313" key="3">
    <source>
        <dbReference type="EMBL" id="MYL96562.1"/>
    </source>
</evidence>
<name>A0A7X4K647_9SPHN</name>
<dbReference type="AlphaFoldDB" id="A0A7X4K647"/>
<evidence type="ECO:0000313" key="4">
    <source>
        <dbReference type="Proteomes" id="UP000465810"/>
    </source>
</evidence>
<keyword evidence="2" id="KW-0732">Signal</keyword>
<dbReference type="PROSITE" id="PS51257">
    <property type="entry name" value="PROKAR_LIPOPROTEIN"/>
    <property type="match status" value="1"/>
</dbReference>
<dbReference type="RefSeq" id="WP_160984272.1">
    <property type="nucleotide sequence ID" value="NZ_WVTD01000001.1"/>
</dbReference>
<keyword evidence="4" id="KW-1185">Reference proteome</keyword>
<feature type="chain" id="PRO_5031188903" evidence="2">
    <location>
        <begin position="24"/>
        <end position="139"/>
    </location>
</feature>
<feature type="signal peptide" evidence="2">
    <location>
        <begin position="1"/>
        <end position="23"/>
    </location>
</feature>
<sequence length="139" mass="14392">MRMKKTGALLLVTAGAVLLSACGSTGLFDRTRPDEFAVQRQTPLVVPPDFSLSPPKEGQPRPADESLQQQTLDALFGGPQARSEIEKSTLSLAGTSDPAIRSTVGDPGTYTVAKGQVTRAILAAPEGDGRDAQTSVGGA</sequence>
<organism evidence="3 4">
    <name type="scientific">Novosphingobium silvae</name>
    <dbReference type="NCBI Taxonomy" id="2692619"/>
    <lineage>
        <taxon>Bacteria</taxon>
        <taxon>Pseudomonadati</taxon>
        <taxon>Pseudomonadota</taxon>
        <taxon>Alphaproteobacteria</taxon>
        <taxon>Sphingomonadales</taxon>
        <taxon>Sphingomonadaceae</taxon>
        <taxon>Novosphingobium</taxon>
    </lineage>
</organism>
<comment type="caution">
    <text evidence="3">The sequence shown here is derived from an EMBL/GenBank/DDBJ whole genome shotgun (WGS) entry which is preliminary data.</text>
</comment>
<dbReference type="Proteomes" id="UP000465810">
    <property type="component" value="Unassembled WGS sequence"/>
</dbReference>
<gene>
    <name evidence="3" type="ORF">GR702_02075</name>
</gene>
<protein>
    <submittedName>
        <fullName evidence="3">DUF3035 domain-containing protein</fullName>
    </submittedName>
</protein>
<evidence type="ECO:0000256" key="1">
    <source>
        <dbReference type="SAM" id="MobiDB-lite"/>
    </source>
</evidence>
<evidence type="ECO:0000256" key="2">
    <source>
        <dbReference type="SAM" id="SignalP"/>
    </source>
</evidence>
<dbReference type="InterPro" id="IPR021395">
    <property type="entry name" value="DUF3035"/>
</dbReference>
<dbReference type="EMBL" id="WVTD01000001">
    <property type="protein sequence ID" value="MYL96562.1"/>
    <property type="molecule type" value="Genomic_DNA"/>
</dbReference>
<reference evidence="3 4" key="1">
    <citation type="submission" date="2019-12" db="EMBL/GenBank/DDBJ databases">
        <authorList>
            <person name="Feng G."/>
            <person name="Zhu H."/>
        </authorList>
    </citation>
    <scope>NUCLEOTIDE SEQUENCE [LARGE SCALE GENOMIC DNA]</scope>
    <source>
        <strain evidence="3 4">FGD1</strain>
    </source>
</reference>
<feature type="region of interest" description="Disordered" evidence="1">
    <location>
        <begin position="39"/>
        <end position="66"/>
    </location>
</feature>
<accession>A0A7X4K647</accession>
<proteinExistence type="predicted"/>